<keyword evidence="5" id="KW-0520">NAD</keyword>
<evidence type="ECO:0000259" key="8">
    <source>
        <dbReference type="Pfam" id="PF02737"/>
    </source>
</evidence>
<dbReference type="SUPFAM" id="SSF51735">
    <property type="entry name" value="NAD(P)-binding Rossmann-fold domains"/>
    <property type="match status" value="1"/>
</dbReference>
<keyword evidence="3" id="KW-0560">Oxidoreductase</keyword>
<dbReference type="InterPro" id="IPR006180">
    <property type="entry name" value="3-OHacyl-CoA_DH_CS"/>
</dbReference>
<evidence type="ECO:0000256" key="1">
    <source>
        <dbReference type="ARBA" id="ARBA00005005"/>
    </source>
</evidence>
<reference evidence="9" key="1">
    <citation type="journal article" date="2014" name="Genome Announc.">
        <title>Draft genome sequence of Rhodosporidium toruloides CECT1137, an oleaginous yeast of biotechnological interest.</title>
        <authorList>
            <person name="Morin N."/>
            <person name="Calcas X."/>
            <person name="Devillers H."/>
            <person name="Durrens P."/>
            <person name="Sherman D.J."/>
            <person name="Nicaud J.-M."/>
            <person name="Neuveglise C."/>
        </authorList>
    </citation>
    <scope>NUCLEOTIDE SEQUENCE</scope>
    <source>
        <strain evidence="9">CECT1137</strain>
    </source>
</reference>
<comment type="similarity">
    <text evidence="2">Belongs to the 3-hydroxyacyl-CoA dehydrogenase family.</text>
</comment>
<dbReference type="EMBL" id="LK052942">
    <property type="protein sequence ID" value="CDR42699.1"/>
    <property type="molecule type" value="Genomic_DNA"/>
</dbReference>
<dbReference type="PANTHER" id="PTHR48075:SF5">
    <property type="entry name" value="3-HYDROXYBUTYRYL-COA DEHYDROGENASE"/>
    <property type="match status" value="1"/>
</dbReference>
<dbReference type="InterPro" id="IPR022694">
    <property type="entry name" value="3-OHacyl-CoA_DH"/>
</dbReference>
<name>A0A061B4V7_RHOTO</name>
<feature type="binding site" evidence="5">
    <location>
        <position position="133"/>
    </location>
    <ligand>
        <name>NAD(+)</name>
        <dbReference type="ChEBI" id="CHEBI:57540"/>
    </ligand>
</feature>
<dbReference type="GO" id="GO:0070403">
    <property type="term" value="F:NAD+ binding"/>
    <property type="evidence" value="ECO:0007669"/>
    <property type="project" value="InterPro"/>
</dbReference>
<feature type="binding site" evidence="5">
    <location>
        <position position="138"/>
    </location>
    <ligand>
        <name>NAD(+)</name>
        <dbReference type="ChEBI" id="CHEBI:57540"/>
    </ligand>
</feature>
<evidence type="ECO:0000313" key="9">
    <source>
        <dbReference type="EMBL" id="CDR42699.1"/>
    </source>
</evidence>
<dbReference type="InterPro" id="IPR008927">
    <property type="entry name" value="6-PGluconate_DH-like_C_sf"/>
</dbReference>
<feature type="domain" description="3-hydroxyacyl-CoA dehydrogenase NAD binding" evidence="8">
    <location>
        <begin position="41"/>
        <end position="230"/>
    </location>
</feature>
<dbReference type="Gene3D" id="1.10.1040.10">
    <property type="entry name" value="N-(1-d-carboxylethyl)-l-norvaline Dehydrogenase, domain 2"/>
    <property type="match status" value="1"/>
</dbReference>
<dbReference type="InterPro" id="IPR006108">
    <property type="entry name" value="3HC_DH_C"/>
</dbReference>
<dbReference type="Pfam" id="PF02737">
    <property type="entry name" value="3HCDH_N"/>
    <property type="match status" value="1"/>
</dbReference>
<feature type="binding site" evidence="5">
    <location>
        <position position="191"/>
    </location>
    <ligand>
        <name>NAD(+)</name>
        <dbReference type="ChEBI" id="CHEBI:57540"/>
    </ligand>
</feature>
<dbReference type="PROSITE" id="PS00067">
    <property type="entry name" value="3HCDH"/>
    <property type="match status" value="1"/>
</dbReference>
<dbReference type="InterPro" id="IPR036291">
    <property type="entry name" value="NAD(P)-bd_dom_sf"/>
</dbReference>
<dbReference type="OrthoDB" id="5958943at2759"/>
<feature type="binding site" evidence="5">
    <location>
        <position position="160"/>
    </location>
    <ligand>
        <name>NAD(+)</name>
        <dbReference type="ChEBI" id="CHEBI:57540"/>
    </ligand>
</feature>
<feature type="region of interest" description="Disordered" evidence="6">
    <location>
        <begin position="327"/>
        <end position="360"/>
    </location>
</feature>
<evidence type="ECO:0000256" key="2">
    <source>
        <dbReference type="ARBA" id="ARBA00009463"/>
    </source>
</evidence>
<dbReference type="PIRSF" id="PIRSF000105">
    <property type="entry name" value="HCDH"/>
    <property type="match status" value="1"/>
</dbReference>
<dbReference type="InterPro" id="IPR006176">
    <property type="entry name" value="3-OHacyl-CoA_DH_NAD-bd"/>
</dbReference>
<sequence>MASLRMLARCSQRALLVPHIAPLHSPASKRSLSTDADGIDKVAVIGAGQMGIGISYVAAKTAGVDVLISDRSAQQITKGLQFVDTLLGKEVKKGKMNNEEANRVRSRIKAASENGLQDGEFAEVDLVVEAVSENLAVKQTIFSQLATHLPPHAILASNTSSISLSTLAASAIDQKTGQSRARQVVGFHFFNPVPVMKLVELIPALQTDRSVLETARGFAERMGKTVTQSADTPGFISNRLLMPFINEAIIALETGVATKEDIDTTLKLGMNHPMGPLTLADFIGLDTCLSIMEVLMRETGDSKYRPSVLLGRMVSAGYLGKKSGQGFYTYTAQPPPPPQKERKDDGTDADPPYGNAEGDVDVGLGRLLLKSIGVDKKQ</sequence>
<feature type="binding site" evidence="5">
    <location>
        <position position="70"/>
    </location>
    <ligand>
        <name>NAD(+)</name>
        <dbReference type="ChEBI" id="CHEBI:57540"/>
    </ligand>
</feature>
<feature type="binding site" evidence="5">
    <location>
        <begin position="46"/>
        <end position="51"/>
    </location>
    <ligand>
        <name>NAD(+)</name>
        <dbReference type="ChEBI" id="CHEBI:57540"/>
    </ligand>
</feature>
<protein>
    <submittedName>
        <fullName evidence="9">RHTO0S07e03092g1_1</fullName>
    </submittedName>
</protein>
<gene>
    <name evidence="9" type="ORF">RHTO0S_07e03092g</name>
</gene>
<dbReference type="PANTHER" id="PTHR48075">
    <property type="entry name" value="3-HYDROXYACYL-COA DEHYDROGENASE FAMILY PROTEIN"/>
    <property type="match status" value="1"/>
</dbReference>
<evidence type="ECO:0000259" key="7">
    <source>
        <dbReference type="Pfam" id="PF00725"/>
    </source>
</evidence>
<evidence type="ECO:0000256" key="6">
    <source>
        <dbReference type="SAM" id="MobiDB-lite"/>
    </source>
</evidence>
<organism evidence="9">
    <name type="scientific">Rhodotorula toruloides</name>
    <name type="common">Yeast</name>
    <name type="synonym">Rhodosporidium toruloides</name>
    <dbReference type="NCBI Taxonomy" id="5286"/>
    <lineage>
        <taxon>Eukaryota</taxon>
        <taxon>Fungi</taxon>
        <taxon>Dikarya</taxon>
        <taxon>Basidiomycota</taxon>
        <taxon>Pucciniomycotina</taxon>
        <taxon>Microbotryomycetes</taxon>
        <taxon>Sporidiobolales</taxon>
        <taxon>Sporidiobolaceae</taxon>
        <taxon>Rhodotorula</taxon>
    </lineage>
</organism>
<feature type="domain" description="3-hydroxyacyl-CoA dehydrogenase C-terminal" evidence="7">
    <location>
        <begin position="234"/>
        <end position="330"/>
    </location>
</feature>
<evidence type="ECO:0000256" key="4">
    <source>
        <dbReference type="PIRSR" id="PIRSR000105-1"/>
    </source>
</evidence>
<evidence type="ECO:0000256" key="3">
    <source>
        <dbReference type="ARBA" id="ARBA00023002"/>
    </source>
</evidence>
<dbReference type="AlphaFoldDB" id="A0A061B4V7"/>
<feature type="binding site" evidence="5">
    <location>
        <position position="322"/>
    </location>
    <ligand>
        <name>NAD(+)</name>
        <dbReference type="ChEBI" id="CHEBI:57540"/>
    </ligand>
</feature>
<dbReference type="FunFam" id="3.40.50.720:FF:000009">
    <property type="entry name" value="Fatty oxidation complex, alpha subunit"/>
    <property type="match status" value="1"/>
</dbReference>
<accession>A0A061B4V7</accession>
<dbReference type="Gene3D" id="3.40.50.720">
    <property type="entry name" value="NAD(P)-binding Rossmann-like Domain"/>
    <property type="match status" value="1"/>
</dbReference>
<evidence type="ECO:0000256" key="5">
    <source>
        <dbReference type="PIRSR" id="PIRSR000105-2"/>
    </source>
</evidence>
<proteinExistence type="inferred from homology"/>
<dbReference type="SUPFAM" id="SSF48179">
    <property type="entry name" value="6-phosphogluconate dehydrogenase C-terminal domain-like"/>
    <property type="match status" value="1"/>
</dbReference>
<comment type="pathway">
    <text evidence="1">Lipid metabolism; fatty acid beta-oxidation.</text>
</comment>
<dbReference type="GO" id="GO:0016616">
    <property type="term" value="F:oxidoreductase activity, acting on the CH-OH group of donors, NAD or NADP as acceptor"/>
    <property type="evidence" value="ECO:0007669"/>
    <property type="project" value="InterPro"/>
</dbReference>
<dbReference type="InterPro" id="IPR013328">
    <property type="entry name" value="6PGD_dom2"/>
</dbReference>
<dbReference type="Pfam" id="PF00725">
    <property type="entry name" value="3HCDH"/>
    <property type="match status" value="1"/>
</dbReference>
<feature type="site" description="Important for catalytic activity" evidence="4">
    <location>
        <position position="188"/>
    </location>
</feature>
<dbReference type="GO" id="GO:0006631">
    <property type="term" value="P:fatty acid metabolic process"/>
    <property type="evidence" value="ECO:0007669"/>
    <property type="project" value="InterPro"/>
</dbReference>